<feature type="domain" description="Putative auto-transporter adhesin head GIN" evidence="2">
    <location>
        <begin position="158"/>
        <end position="254"/>
    </location>
</feature>
<sequence>MNFRSLFKIGLGMALLAVLLTAVSYSMLRVQGAANPTSVAGRTARTEVREVAATTSTVELVGPIDLRLRQGDIPSLKVRGEQRLLGNIATEQQGNTLRIGSKGLLLHPRRPIEVELVLPSLNELVINGSGDSTVNGFSGEHLSVQLQGSGNLTFNGRYKQVEAGVHGSGDLNLNTGQGDRVTLEMVGSGAITSSGSCKELTADLTGSGDLNAQHLASDKVTVTLQGSGTTNVFARQSADVTMKGSGDIRVYGNPNDRNVSRSGSGGVSWVH</sequence>
<keyword evidence="4" id="KW-1185">Reference proteome</keyword>
<proteinExistence type="predicted"/>
<dbReference type="RefSeq" id="WP_161026652.1">
    <property type="nucleotide sequence ID" value="NZ_WWCJ01000011.1"/>
</dbReference>
<protein>
    <submittedName>
        <fullName evidence="3">DUF2807 domain-containing protein</fullName>
    </submittedName>
</protein>
<dbReference type="InterPro" id="IPR021255">
    <property type="entry name" value="DUF2807"/>
</dbReference>
<name>A0A6N9HKC3_9BURK</name>
<dbReference type="AlphaFoldDB" id="A0A6N9HKC3"/>
<evidence type="ECO:0000313" key="3">
    <source>
        <dbReference type="EMBL" id="MYN03677.1"/>
    </source>
</evidence>
<evidence type="ECO:0000259" key="2">
    <source>
        <dbReference type="Pfam" id="PF10988"/>
    </source>
</evidence>
<dbReference type="Pfam" id="PF10988">
    <property type="entry name" value="DUF2807"/>
    <property type="match status" value="1"/>
</dbReference>
<evidence type="ECO:0000256" key="1">
    <source>
        <dbReference type="SAM" id="MobiDB-lite"/>
    </source>
</evidence>
<dbReference type="Proteomes" id="UP000448575">
    <property type="component" value="Unassembled WGS sequence"/>
</dbReference>
<dbReference type="Gene3D" id="2.160.20.120">
    <property type="match status" value="1"/>
</dbReference>
<dbReference type="EMBL" id="WWCJ01000011">
    <property type="protein sequence ID" value="MYN03677.1"/>
    <property type="molecule type" value="Genomic_DNA"/>
</dbReference>
<accession>A0A6N9HKC3</accession>
<reference evidence="3 4" key="1">
    <citation type="submission" date="2019-12" db="EMBL/GenBank/DDBJ databases">
        <title>Novel species isolated from a subtropical stream in China.</title>
        <authorList>
            <person name="Lu H."/>
        </authorList>
    </citation>
    <scope>NUCLEOTIDE SEQUENCE [LARGE SCALE GENOMIC DNA]</scope>
    <source>
        <strain evidence="3 4">DS3</strain>
    </source>
</reference>
<organism evidence="3 4">
    <name type="scientific">Pseudoduganella guangdongensis</name>
    <dbReference type="NCBI Taxonomy" id="2692179"/>
    <lineage>
        <taxon>Bacteria</taxon>
        <taxon>Pseudomonadati</taxon>
        <taxon>Pseudomonadota</taxon>
        <taxon>Betaproteobacteria</taxon>
        <taxon>Burkholderiales</taxon>
        <taxon>Oxalobacteraceae</taxon>
        <taxon>Telluria group</taxon>
        <taxon>Pseudoduganella</taxon>
    </lineage>
</organism>
<gene>
    <name evidence="3" type="ORF">GTP41_16415</name>
</gene>
<feature type="region of interest" description="Disordered" evidence="1">
    <location>
        <begin position="245"/>
        <end position="271"/>
    </location>
</feature>
<dbReference type="PANTHER" id="PTHR39200:SF1">
    <property type="entry name" value="AUTO-TRANSPORTER ADHESIN HEAD GIN DOMAIN-CONTAINING PROTEIN-RELATED"/>
    <property type="match status" value="1"/>
</dbReference>
<evidence type="ECO:0000313" key="4">
    <source>
        <dbReference type="Proteomes" id="UP000448575"/>
    </source>
</evidence>
<comment type="caution">
    <text evidence="3">The sequence shown here is derived from an EMBL/GenBank/DDBJ whole genome shotgun (WGS) entry which is preliminary data.</text>
</comment>
<dbReference type="PANTHER" id="PTHR39200">
    <property type="entry name" value="HYPOTHETICAL EXPORTED PROTEIN"/>
    <property type="match status" value="1"/>
</dbReference>